<dbReference type="InterPro" id="IPR018022">
    <property type="entry name" value="IPT"/>
</dbReference>
<keyword evidence="15" id="KW-1185">Reference proteome</keyword>
<comment type="subunit">
    <text evidence="10">Monomer.</text>
</comment>
<feature type="region of interest" description="Interaction with substrate tRNA" evidence="10">
    <location>
        <begin position="171"/>
        <end position="175"/>
    </location>
</feature>
<protein>
    <recommendedName>
        <fullName evidence="10">tRNA dimethylallyltransferase</fullName>
        <ecNumber evidence="10">2.5.1.75</ecNumber>
    </recommendedName>
    <alternativeName>
        <fullName evidence="10">Dimethylallyl diphosphate:tRNA dimethylallyltransferase</fullName>
        <shortName evidence="10">DMAPP:tRNA dimethylallyltransferase</shortName>
        <shortName evidence="10">DMATase</shortName>
    </alternativeName>
    <alternativeName>
        <fullName evidence="10">Isopentenyl-diphosphate:tRNA isopentenyltransferase</fullName>
        <shortName evidence="10">IPP transferase</shortName>
        <shortName evidence="10">IPPT</shortName>
        <shortName evidence="10">IPTase</shortName>
    </alternativeName>
</protein>
<gene>
    <name evidence="10" type="primary">miaA</name>
    <name evidence="14" type="ORF">B5D82_09820</name>
</gene>
<name>A0A222G8A3_9GAMM</name>
<dbReference type="OrthoDB" id="9776390at2"/>
<dbReference type="PANTHER" id="PTHR11088">
    <property type="entry name" value="TRNA DIMETHYLALLYLTRANSFERASE"/>
    <property type="match status" value="1"/>
</dbReference>
<feature type="binding site" evidence="10">
    <location>
        <begin position="24"/>
        <end position="29"/>
    </location>
    <ligand>
        <name>substrate</name>
    </ligand>
</feature>
<dbReference type="RefSeq" id="WP_081151178.1">
    <property type="nucleotide sequence ID" value="NZ_CP020465.1"/>
</dbReference>
<evidence type="ECO:0000256" key="2">
    <source>
        <dbReference type="ARBA" id="ARBA00003213"/>
    </source>
</evidence>
<reference evidence="14 15" key="1">
    <citation type="submission" date="2017-08" db="EMBL/GenBank/DDBJ databases">
        <title>Complete genome of Colwellia sp. NB097-1, a psychrophile bacterium ioslated from Bering Sea.</title>
        <authorList>
            <person name="Chen X."/>
        </authorList>
    </citation>
    <scope>NUCLEOTIDE SEQUENCE [LARGE SCALE GENOMIC DNA]</scope>
    <source>
        <strain evidence="14 15">NB097-1</strain>
    </source>
</reference>
<dbReference type="EC" id="2.5.1.75" evidence="10"/>
<keyword evidence="4 10" id="KW-0808">Transferase</keyword>
<keyword evidence="7 10" id="KW-0067">ATP-binding</keyword>
<evidence type="ECO:0000256" key="9">
    <source>
        <dbReference type="ARBA" id="ARBA00049563"/>
    </source>
</evidence>
<keyword evidence="8 10" id="KW-0460">Magnesium</keyword>
<evidence type="ECO:0000256" key="6">
    <source>
        <dbReference type="ARBA" id="ARBA00022741"/>
    </source>
</evidence>
<evidence type="ECO:0000256" key="5">
    <source>
        <dbReference type="ARBA" id="ARBA00022694"/>
    </source>
</evidence>
<evidence type="ECO:0000256" key="12">
    <source>
        <dbReference type="RuleBase" id="RU003784"/>
    </source>
</evidence>
<dbReference type="NCBIfam" id="TIGR00174">
    <property type="entry name" value="miaA"/>
    <property type="match status" value="1"/>
</dbReference>
<dbReference type="GO" id="GO:0005524">
    <property type="term" value="F:ATP binding"/>
    <property type="evidence" value="ECO:0007669"/>
    <property type="project" value="UniProtKB-UniRule"/>
</dbReference>
<dbReference type="PANTHER" id="PTHR11088:SF60">
    <property type="entry name" value="TRNA DIMETHYLALLYLTRANSFERASE"/>
    <property type="match status" value="1"/>
</dbReference>
<evidence type="ECO:0000313" key="15">
    <source>
        <dbReference type="Proteomes" id="UP000202259"/>
    </source>
</evidence>
<feature type="binding site" evidence="10">
    <location>
        <begin position="22"/>
        <end position="29"/>
    </location>
    <ligand>
        <name>ATP</name>
        <dbReference type="ChEBI" id="CHEBI:30616"/>
    </ligand>
</feature>
<dbReference type="GO" id="GO:0052381">
    <property type="term" value="F:tRNA dimethylallyltransferase activity"/>
    <property type="evidence" value="ECO:0007669"/>
    <property type="project" value="UniProtKB-UniRule"/>
</dbReference>
<comment type="function">
    <text evidence="2 10 12">Catalyzes the transfer of a dimethylallyl group onto the adenine at position 37 in tRNAs that read codons beginning with uridine, leading to the formation of N6-(dimethylallyl)adenosine (i(6)A).</text>
</comment>
<comment type="similarity">
    <text evidence="3 10 13">Belongs to the IPP transferase family.</text>
</comment>
<dbReference type="Proteomes" id="UP000202259">
    <property type="component" value="Chromosome"/>
</dbReference>
<dbReference type="EMBL" id="CP020465">
    <property type="protein sequence ID" value="ASP48031.1"/>
    <property type="molecule type" value="Genomic_DNA"/>
</dbReference>
<keyword evidence="6 10" id="KW-0547">Nucleotide-binding</keyword>
<comment type="catalytic activity">
    <reaction evidence="9 10 11">
        <text>adenosine(37) in tRNA + dimethylallyl diphosphate = N(6)-dimethylallyladenosine(37) in tRNA + diphosphate</text>
        <dbReference type="Rhea" id="RHEA:26482"/>
        <dbReference type="Rhea" id="RHEA-COMP:10162"/>
        <dbReference type="Rhea" id="RHEA-COMP:10375"/>
        <dbReference type="ChEBI" id="CHEBI:33019"/>
        <dbReference type="ChEBI" id="CHEBI:57623"/>
        <dbReference type="ChEBI" id="CHEBI:74411"/>
        <dbReference type="ChEBI" id="CHEBI:74415"/>
        <dbReference type="EC" id="2.5.1.75"/>
    </reaction>
</comment>
<sequence length="318" mass="35630">MTNVANHQNIDLKEPPVICLMGPTASGKTALAMALCDVLPCDIISVDSALVFKGMDIGTAKPTADELVAYPHQLIDIRDPSESYSAADFCQDALIAIAKSRANGRIPLLVGGTMMYFKSLIEGISPLPEADKNIRNAIALEAADKGWLAMHEELQSFDPVSAERIHPNDPQRLARAIEVYRKTGNTLTQLTEVKGDKVSGNVLQFAIAPKERSDLHARIELRFKQMIAQDFEQEVIALKRRGDLHLDLPAIRCVGYRQMWQHLSGDYDREEMIFKGICATRQLAKRQLTWLRSWQDLQWLHMEDENNLKLILSAVSKL</sequence>
<dbReference type="HAMAP" id="MF_00185">
    <property type="entry name" value="IPP_trans"/>
    <property type="match status" value="1"/>
</dbReference>
<evidence type="ECO:0000313" key="14">
    <source>
        <dbReference type="EMBL" id="ASP48031.1"/>
    </source>
</evidence>
<accession>A0A222G8A3</accession>
<dbReference type="Pfam" id="PF01715">
    <property type="entry name" value="IPPT"/>
    <property type="match status" value="1"/>
</dbReference>
<dbReference type="SUPFAM" id="SSF52540">
    <property type="entry name" value="P-loop containing nucleoside triphosphate hydrolases"/>
    <property type="match status" value="2"/>
</dbReference>
<keyword evidence="5 10" id="KW-0819">tRNA processing</keyword>
<feature type="site" description="Interaction with substrate tRNA" evidence="10">
    <location>
        <position position="135"/>
    </location>
</feature>
<evidence type="ECO:0000256" key="1">
    <source>
        <dbReference type="ARBA" id="ARBA00001946"/>
    </source>
</evidence>
<proteinExistence type="inferred from homology"/>
<evidence type="ECO:0000256" key="8">
    <source>
        <dbReference type="ARBA" id="ARBA00022842"/>
    </source>
</evidence>
<evidence type="ECO:0000256" key="13">
    <source>
        <dbReference type="RuleBase" id="RU003785"/>
    </source>
</evidence>
<evidence type="ECO:0000256" key="3">
    <source>
        <dbReference type="ARBA" id="ARBA00005842"/>
    </source>
</evidence>
<organism evidence="14 15">
    <name type="scientific">Cognaticolwellia beringensis</name>
    <dbReference type="NCBI Taxonomy" id="1967665"/>
    <lineage>
        <taxon>Bacteria</taxon>
        <taxon>Pseudomonadati</taxon>
        <taxon>Pseudomonadota</taxon>
        <taxon>Gammaproteobacteria</taxon>
        <taxon>Alteromonadales</taxon>
        <taxon>Colwelliaceae</taxon>
        <taxon>Cognaticolwellia</taxon>
    </lineage>
</organism>
<dbReference type="Gene3D" id="1.10.20.140">
    <property type="match status" value="1"/>
</dbReference>
<feature type="region of interest" description="Interaction with substrate tRNA" evidence="10">
    <location>
        <begin position="47"/>
        <end position="50"/>
    </location>
</feature>
<feature type="region of interest" description="Interaction with substrate tRNA" evidence="10">
    <location>
        <begin position="252"/>
        <end position="257"/>
    </location>
</feature>
<dbReference type="GO" id="GO:0006400">
    <property type="term" value="P:tRNA modification"/>
    <property type="evidence" value="ECO:0007669"/>
    <property type="project" value="TreeGrafter"/>
</dbReference>
<dbReference type="InterPro" id="IPR027417">
    <property type="entry name" value="P-loop_NTPase"/>
</dbReference>
<comment type="caution">
    <text evidence="10">Lacks conserved residue(s) required for the propagation of feature annotation.</text>
</comment>
<comment type="cofactor">
    <cofactor evidence="1 10">
        <name>Mg(2+)</name>
        <dbReference type="ChEBI" id="CHEBI:18420"/>
    </cofactor>
</comment>
<evidence type="ECO:0000256" key="11">
    <source>
        <dbReference type="RuleBase" id="RU003783"/>
    </source>
</evidence>
<evidence type="ECO:0000256" key="4">
    <source>
        <dbReference type="ARBA" id="ARBA00022679"/>
    </source>
</evidence>
<dbReference type="InterPro" id="IPR039657">
    <property type="entry name" value="Dimethylallyltransferase"/>
</dbReference>
<evidence type="ECO:0000256" key="10">
    <source>
        <dbReference type="HAMAP-Rule" id="MF_00185"/>
    </source>
</evidence>
<dbReference type="CDD" id="cd00267">
    <property type="entry name" value="ABC_ATPase"/>
    <property type="match status" value="1"/>
</dbReference>
<dbReference type="FunFam" id="1.10.20.140:FF:000001">
    <property type="entry name" value="tRNA dimethylallyltransferase"/>
    <property type="match status" value="1"/>
</dbReference>
<dbReference type="AlphaFoldDB" id="A0A222G8A3"/>
<dbReference type="KEGG" id="cber:B5D82_09820"/>
<evidence type="ECO:0000256" key="7">
    <source>
        <dbReference type="ARBA" id="ARBA00022840"/>
    </source>
</evidence>
<dbReference type="Gene3D" id="3.40.50.300">
    <property type="entry name" value="P-loop containing nucleotide triphosphate hydrolases"/>
    <property type="match status" value="1"/>
</dbReference>
<feature type="site" description="Interaction with substrate tRNA" evidence="10">
    <location>
        <position position="113"/>
    </location>
</feature>